<dbReference type="InterPro" id="IPR022185">
    <property type="entry name" value="DUF3712"/>
</dbReference>
<dbReference type="Pfam" id="PF12505">
    <property type="entry name" value="DUF3712"/>
    <property type="match status" value="1"/>
</dbReference>
<evidence type="ECO:0000256" key="1">
    <source>
        <dbReference type="SAM" id="Phobius"/>
    </source>
</evidence>
<evidence type="ECO:0000313" key="2">
    <source>
        <dbReference type="EMBL" id="PGH30802.1"/>
    </source>
</evidence>
<dbReference type="Proteomes" id="UP000226031">
    <property type="component" value="Unassembled WGS sequence"/>
</dbReference>
<dbReference type="VEuPathDB" id="FungiDB:EMCG_09769"/>
<keyword evidence="1" id="KW-0472">Membrane</keyword>
<sequence length="270" mass="29522">MYGVSRSWGQKNIIWEKTSPRGAEHVEVGNGQQSCRNIVKINLLSPSSIISTLWFYVSTLFLVAFLAFVQSIESAKVIFPFQEDGTNLKVVLNIPNRSVITWELGNLILDLFCGNIPLGQVVIYDALLKTGNNTYIPHFENVLNIITLNASLSILKVLAGTLRGLTEGGKGIAGILDSPQGDSPKDIMEIFREVLKKYGRKNIINALGGILKRVIGGDEGGGLKNILGGSNLKDLLRGLKVKDVMGELKKLDLKDLNLREVLLSLNNPPS</sequence>
<evidence type="ECO:0000313" key="3">
    <source>
        <dbReference type="Proteomes" id="UP000226031"/>
    </source>
</evidence>
<keyword evidence="1" id="KW-0812">Transmembrane</keyword>
<organism evidence="2 3">
    <name type="scientific">[Emmonsia] crescens</name>
    <dbReference type="NCBI Taxonomy" id="73230"/>
    <lineage>
        <taxon>Eukaryota</taxon>
        <taxon>Fungi</taxon>
        <taxon>Dikarya</taxon>
        <taxon>Ascomycota</taxon>
        <taxon>Pezizomycotina</taxon>
        <taxon>Eurotiomycetes</taxon>
        <taxon>Eurotiomycetidae</taxon>
        <taxon>Onygenales</taxon>
        <taxon>Ajellomycetaceae</taxon>
        <taxon>Emergomyces</taxon>
    </lineage>
</organism>
<dbReference type="STRING" id="73230.A0A2B7ZCR9"/>
<name>A0A2B7ZCR9_9EURO</name>
<keyword evidence="3" id="KW-1185">Reference proteome</keyword>
<protein>
    <submittedName>
        <fullName evidence="2">Uncharacterized protein</fullName>
    </submittedName>
</protein>
<dbReference type="VEuPathDB" id="FungiDB:EMCG_09768"/>
<dbReference type="AlphaFoldDB" id="A0A2B7ZCR9"/>
<feature type="transmembrane region" description="Helical" evidence="1">
    <location>
        <begin position="49"/>
        <end position="69"/>
    </location>
</feature>
<accession>A0A2B7ZCR9</accession>
<dbReference type="EMBL" id="PDND01000155">
    <property type="protein sequence ID" value="PGH30802.1"/>
    <property type="molecule type" value="Genomic_DNA"/>
</dbReference>
<proteinExistence type="predicted"/>
<comment type="caution">
    <text evidence="2">The sequence shown here is derived from an EMBL/GenBank/DDBJ whole genome shotgun (WGS) entry which is preliminary data.</text>
</comment>
<gene>
    <name evidence="2" type="ORF">GX50_06430</name>
</gene>
<reference evidence="2 3" key="1">
    <citation type="submission" date="2017-10" db="EMBL/GenBank/DDBJ databases">
        <title>Comparative genomics in systemic dimorphic fungi from Ajellomycetaceae.</title>
        <authorList>
            <person name="Munoz J.F."/>
            <person name="Mcewen J.G."/>
            <person name="Clay O.K."/>
            <person name="Cuomo C.A."/>
        </authorList>
    </citation>
    <scope>NUCLEOTIDE SEQUENCE [LARGE SCALE GENOMIC DNA]</scope>
    <source>
        <strain evidence="2 3">UAMH4076</strain>
    </source>
</reference>
<keyword evidence="1" id="KW-1133">Transmembrane helix</keyword>